<dbReference type="SUPFAM" id="SSF51735">
    <property type="entry name" value="NAD(P)-binding Rossmann-fold domains"/>
    <property type="match status" value="1"/>
</dbReference>
<dbReference type="GO" id="GO:0000166">
    <property type="term" value="F:nucleotide binding"/>
    <property type="evidence" value="ECO:0007669"/>
    <property type="project" value="InterPro"/>
</dbReference>
<dbReference type="EMBL" id="JAGPNK010000009">
    <property type="protein sequence ID" value="KAH7313552.1"/>
    <property type="molecule type" value="Genomic_DNA"/>
</dbReference>
<dbReference type="PANTHER" id="PTHR43708">
    <property type="entry name" value="CONSERVED EXPRESSED OXIDOREDUCTASE (EUROFUNG)"/>
    <property type="match status" value="1"/>
</dbReference>
<evidence type="ECO:0000259" key="1">
    <source>
        <dbReference type="Pfam" id="PF01408"/>
    </source>
</evidence>
<dbReference type="InterPro" id="IPR000683">
    <property type="entry name" value="Gfo/Idh/MocA-like_OxRdtase_N"/>
</dbReference>
<evidence type="ECO:0000259" key="2">
    <source>
        <dbReference type="Pfam" id="PF22685"/>
    </source>
</evidence>
<dbReference type="Pfam" id="PF22685">
    <property type="entry name" value="Gal80p_C-like"/>
    <property type="match status" value="1"/>
</dbReference>
<dbReference type="InterPro" id="IPR036291">
    <property type="entry name" value="NAD(P)-bd_dom_sf"/>
</dbReference>
<dbReference type="Gene3D" id="3.30.360.10">
    <property type="entry name" value="Dihydrodipicolinate Reductase, domain 2"/>
    <property type="match status" value="1"/>
</dbReference>
<comment type="caution">
    <text evidence="3">The sequence shown here is derived from an EMBL/GenBank/DDBJ whole genome shotgun (WGS) entry which is preliminary data.</text>
</comment>
<reference evidence="3" key="1">
    <citation type="journal article" date="2021" name="Nat. Commun.">
        <title>Genetic determinants of endophytism in the Arabidopsis root mycobiome.</title>
        <authorList>
            <person name="Mesny F."/>
            <person name="Miyauchi S."/>
            <person name="Thiergart T."/>
            <person name="Pickel B."/>
            <person name="Atanasova L."/>
            <person name="Karlsson M."/>
            <person name="Huettel B."/>
            <person name="Barry K.W."/>
            <person name="Haridas S."/>
            <person name="Chen C."/>
            <person name="Bauer D."/>
            <person name="Andreopoulos W."/>
            <person name="Pangilinan J."/>
            <person name="LaButti K."/>
            <person name="Riley R."/>
            <person name="Lipzen A."/>
            <person name="Clum A."/>
            <person name="Drula E."/>
            <person name="Henrissat B."/>
            <person name="Kohler A."/>
            <person name="Grigoriev I.V."/>
            <person name="Martin F.M."/>
            <person name="Hacquard S."/>
        </authorList>
    </citation>
    <scope>NUCLEOTIDE SEQUENCE</scope>
    <source>
        <strain evidence="3">MPI-CAGE-CH-0235</strain>
    </source>
</reference>
<dbReference type="PANTHER" id="PTHR43708:SF1">
    <property type="entry name" value="GALACTOSE_LACTOSE METABOLISM REGULATORY PROTEIN GAL80"/>
    <property type="match status" value="1"/>
</dbReference>
<protein>
    <submittedName>
        <fullName evidence="3">Oxidoreductase</fullName>
    </submittedName>
</protein>
<dbReference type="SUPFAM" id="SSF55347">
    <property type="entry name" value="Glyceraldehyde-3-phosphate dehydrogenase-like, C-terminal domain"/>
    <property type="match status" value="1"/>
</dbReference>
<gene>
    <name evidence="3" type="ORF">B0I35DRAFT_435431</name>
</gene>
<dbReference type="AlphaFoldDB" id="A0A8K0SL24"/>
<sequence>MAPIRVGLVGLAGFKSDGLGAHTWAVVAILPTLFNSPDYELVAVCNSSVESSRRAIEFHNLPASVKAYGNPKDLADDPDVDMVFVSVLVTKHFMLAEPALLKKKKVFVEWPLGASTQEAEKLAELARESDLGTIVGLQGRGGSVVKKAKEIIDSGKLGRITSSSVLASTCFVPPMFPPGTEYYMSMQTGGNAFHIGLGHFLDSFTHVLGGFDPDTVQSILKREQSEALLMTAEGGTKAIPKNVPDHWLIQGILESGAVASIAFRWAKYQNAVDDVGVRWIITGTEGELEIVTPQHQWQIDGPGRKLLLKLNDKEAEEVAFSEDSASAWREQVPAIGANTAAILDSFAQGSKGEYADFDSAVKNHKLLDLLVEKSGYKY</sequence>
<name>A0A8K0SL24_9HYPO</name>
<dbReference type="Gene3D" id="3.40.50.720">
    <property type="entry name" value="NAD(P)-binding Rossmann-like Domain"/>
    <property type="match status" value="1"/>
</dbReference>
<dbReference type="Proteomes" id="UP000813444">
    <property type="component" value="Unassembled WGS sequence"/>
</dbReference>
<evidence type="ECO:0000313" key="3">
    <source>
        <dbReference type="EMBL" id="KAH7313552.1"/>
    </source>
</evidence>
<feature type="domain" description="Gfo/Idh/MocA-like oxidoreductase N-terminal" evidence="1">
    <location>
        <begin position="33"/>
        <end position="133"/>
    </location>
</feature>
<dbReference type="InterPro" id="IPR051317">
    <property type="entry name" value="Gfo/Idh/MocA_oxidoreduct"/>
</dbReference>
<evidence type="ECO:0000313" key="4">
    <source>
        <dbReference type="Proteomes" id="UP000813444"/>
    </source>
</evidence>
<dbReference type="OrthoDB" id="64915at2759"/>
<dbReference type="InterPro" id="IPR055080">
    <property type="entry name" value="Gal80p-like_C"/>
</dbReference>
<accession>A0A8K0SL24</accession>
<proteinExistence type="predicted"/>
<dbReference type="Pfam" id="PF01408">
    <property type="entry name" value="GFO_IDH_MocA"/>
    <property type="match status" value="1"/>
</dbReference>
<feature type="domain" description="Gal80p-like C-terminal" evidence="2">
    <location>
        <begin position="144"/>
        <end position="290"/>
    </location>
</feature>
<organism evidence="3 4">
    <name type="scientific">Stachybotrys elegans</name>
    <dbReference type="NCBI Taxonomy" id="80388"/>
    <lineage>
        <taxon>Eukaryota</taxon>
        <taxon>Fungi</taxon>
        <taxon>Dikarya</taxon>
        <taxon>Ascomycota</taxon>
        <taxon>Pezizomycotina</taxon>
        <taxon>Sordariomycetes</taxon>
        <taxon>Hypocreomycetidae</taxon>
        <taxon>Hypocreales</taxon>
        <taxon>Stachybotryaceae</taxon>
        <taxon>Stachybotrys</taxon>
    </lineage>
</organism>
<keyword evidence="4" id="KW-1185">Reference proteome</keyword>